<evidence type="ECO:0000313" key="2">
    <source>
        <dbReference type="Proteomes" id="UP001295444"/>
    </source>
</evidence>
<accession>A0AAD1VWZ0</accession>
<feature type="non-terminal residue" evidence="1">
    <location>
        <position position="50"/>
    </location>
</feature>
<name>A0AAD1VWZ0_PELCU</name>
<dbReference type="Proteomes" id="UP001295444">
    <property type="component" value="Chromosome 03"/>
</dbReference>
<dbReference type="AlphaFoldDB" id="A0AAD1VWZ0"/>
<protein>
    <submittedName>
        <fullName evidence="1">Uncharacterized protein</fullName>
    </submittedName>
</protein>
<keyword evidence="2" id="KW-1185">Reference proteome</keyword>
<evidence type="ECO:0000313" key="1">
    <source>
        <dbReference type="EMBL" id="CAH2274687.1"/>
    </source>
</evidence>
<sequence length="50" mass="5725">MGRKEIPYPYNSETLPDIRLSFERPALNSMAKMAPAVQVEEETPENLCEE</sequence>
<gene>
    <name evidence="1" type="ORF">PECUL_23A021984</name>
</gene>
<reference evidence="1" key="1">
    <citation type="submission" date="2022-03" db="EMBL/GenBank/DDBJ databases">
        <authorList>
            <person name="Alioto T."/>
            <person name="Alioto T."/>
            <person name="Gomez Garrido J."/>
        </authorList>
    </citation>
    <scope>NUCLEOTIDE SEQUENCE</scope>
</reference>
<proteinExistence type="predicted"/>
<dbReference type="EMBL" id="OW240914">
    <property type="protein sequence ID" value="CAH2274687.1"/>
    <property type="molecule type" value="Genomic_DNA"/>
</dbReference>
<organism evidence="1 2">
    <name type="scientific">Pelobates cultripes</name>
    <name type="common">Western spadefoot toad</name>
    <dbReference type="NCBI Taxonomy" id="61616"/>
    <lineage>
        <taxon>Eukaryota</taxon>
        <taxon>Metazoa</taxon>
        <taxon>Chordata</taxon>
        <taxon>Craniata</taxon>
        <taxon>Vertebrata</taxon>
        <taxon>Euteleostomi</taxon>
        <taxon>Amphibia</taxon>
        <taxon>Batrachia</taxon>
        <taxon>Anura</taxon>
        <taxon>Pelobatoidea</taxon>
        <taxon>Pelobatidae</taxon>
        <taxon>Pelobates</taxon>
    </lineage>
</organism>